<organism evidence="1 2">
    <name type="scientific">Streptomyces spongiicola</name>
    <dbReference type="NCBI Taxonomy" id="1690221"/>
    <lineage>
        <taxon>Bacteria</taxon>
        <taxon>Bacillati</taxon>
        <taxon>Actinomycetota</taxon>
        <taxon>Actinomycetes</taxon>
        <taxon>Kitasatosporales</taxon>
        <taxon>Streptomycetaceae</taxon>
        <taxon>Streptomyces</taxon>
    </lineage>
</organism>
<keyword evidence="2" id="KW-1185">Reference proteome</keyword>
<proteinExistence type="predicted"/>
<dbReference type="Proteomes" id="UP000245051">
    <property type="component" value="Chromosome"/>
</dbReference>
<dbReference type="EMBL" id="CP029254">
    <property type="protein sequence ID" value="AWK11616.1"/>
    <property type="molecule type" value="Genomic_DNA"/>
</dbReference>
<accession>A0ABM6VC69</accession>
<reference evidence="1 2" key="1">
    <citation type="submission" date="2018-05" db="EMBL/GenBank/DDBJ databases">
        <title>Complete genome sequence of the Type Strain of Streptomyces spongiicola HNM0071, the producer of staurosporine.</title>
        <authorList>
            <person name="Zhou S."/>
            <person name="Huang X."/>
        </authorList>
    </citation>
    <scope>NUCLEOTIDE SEQUENCE [LARGE SCALE GENOMIC DNA]</scope>
    <source>
        <strain evidence="1 2">HNM0071</strain>
    </source>
</reference>
<dbReference type="RefSeq" id="WP_109296475.1">
    <property type="nucleotide sequence ID" value="NZ_CP029254.1"/>
</dbReference>
<evidence type="ECO:0000313" key="1">
    <source>
        <dbReference type="EMBL" id="AWK11616.1"/>
    </source>
</evidence>
<protein>
    <submittedName>
        <fullName evidence="1">Uncharacterized protein</fullName>
    </submittedName>
</protein>
<evidence type="ECO:0000313" key="2">
    <source>
        <dbReference type="Proteomes" id="UP000245051"/>
    </source>
</evidence>
<sequence>MDGLEKAERESAQLIHETPDAFQPDGFAVRIEAARDHPLSLERLDGSGLTLMSSHPQTDDGPQDALVWVPFDKVTSFTQRIRAFTEDTDGGNPKQAPLGTVLEFAQEWFTRSRPI</sequence>
<gene>
    <name evidence="1" type="ORF">DDQ41_24880</name>
</gene>
<name>A0ABM6VC69_9ACTN</name>